<name>A0A5R9EEP7_9ACTN</name>
<gene>
    <name evidence="1" type="ORF">FEF34_33660</name>
</gene>
<dbReference type="Proteomes" id="UP000305921">
    <property type="component" value="Unassembled WGS sequence"/>
</dbReference>
<dbReference type="EMBL" id="VAWE01000001">
    <property type="protein sequence ID" value="TLQ47249.1"/>
    <property type="molecule type" value="Genomic_DNA"/>
</dbReference>
<sequence>MVAVVAGDASDRLLELREREVDFRSRSNVEVALSHSDLRALYGALAFAFLNRSSEEAFHNRYGFYSENVQAVGWAICAALQGTGNSMK</sequence>
<organism evidence="1 2">
    <name type="scientific">Streptomyces marianii</name>
    <dbReference type="NCBI Taxonomy" id="1817406"/>
    <lineage>
        <taxon>Bacteria</taxon>
        <taxon>Bacillati</taxon>
        <taxon>Actinomycetota</taxon>
        <taxon>Actinomycetes</taxon>
        <taxon>Kitasatosporales</taxon>
        <taxon>Streptomycetaceae</taxon>
        <taxon>Streptomyces</taxon>
    </lineage>
</organism>
<keyword evidence="2" id="KW-1185">Reference proteome</keyword>
<reference evidence="1 2" key="1">
    <citation type="submission" date="2019-05" db="EMBL/GenBank/DDBJ databases">
        <title>Streptomyces marianii sp. nov., a novel marine actinomycete from southern coast of India.</title>
        <authorList>
            <person name="Iniyan A.M."/>
            <person name="Wink J."/>
            <person name="Ramprasad E."/>
            <person name="Ramana C.V."/>
            <person name="Bunk B."/>
            <person name="Sproer C."/>
            <person name="Joseph F.-J.R.S."/>
            <person name="Vincent S.G.P."/>
        </authorList>
    </citation>
    <scope>NUCLEOTIDE SEQUENCE [LARGE SCALE GENOMIC DNA]</scope>
    <source>
        <strain evidence="1 2">ICN19</strain>
    </source>
</reference>
<dbReference type="AlphaFoldDB" id="A0A5R9EEP7"/>
<dbReference type="OrthoDB" id="4244421at2"/>
<comment type="caution">
    <text evidence="1">The sequence shown here is derived from an EMBL/GenBank/DDBJ whole genome shotgun (WGS) entry which is preliminary data.</text>
</comment>
<evidence type="ECO:0000313" key="2">
    <source>
        <dbReference type="Proteomes" id="UP000305921"/>
    </source>
</evidence>
<dbReference type="RefSeq" id="WP_138056533.1">
    <property type="nucleotide sequence ID" value="NZ_VAWE01000001.1"/>
</dbReference>
<protein>
    <submittedName>
        <fullName evidence="1">Uncharacterized protein</fullName>
    </submittedName>
</protein>
<evidence type="ECO:0000313" key="1">
    <source>
        <dbReference type="EMBL" id="TLQ47249.1"/>
    </source>
</evidence>
<accession>A0A5R9EEP7</accession>
<proteinExistence type="predicted"/>